<dbReference type="AlphaFoldDB" id="A0A1Y1YAX6"/>
<dbReference type="InterPro" id="IPR049326">
    <property type="entry name" value="Rhodopsin_dom_fungi"/>
</dbReference>
<keyword evidence="3" id="KW-0812">Transmembrane</keyword>
<comment type="similarity">
    <text evidence="1">Belongs to the FAD-binding monooxygenase family.</text>
</comment>
<name>A0A1Y1YAX6_9PLEO</name>
<organism evidence="5 6">
    <name type="scientific">Clohesyomyces aquaticus</name>
    <dbReference type="NCBI Taxonomy" id="1231657"/>
    <lineage>
        <taxon>Eukaryota</taxon>
        <taxon>Fungi</taxon>
        <taxon>Dikarya</taxon>
        <taxon>Ascomycota</taxon>
        <taxon>Pezizomycotina</taxon>
        <taxon>Dothideomycetes</taxon>
        <taxon>Pleosporomycetidae</taxon>
        <taxon>Pleosporales</taxon>
        <taxon>Lindgomycetaceae</taxon>
        <taxon>Clohesyomyces</taxon>
    </lineage>
</organism>
<feature type="transmembrane region" description="Helical" evidence="3">
    <location>
        <begin position="200"/>
        <end position="219"/>
    </location>
</feature>
<feature type="transmembrane region" description="Helical" evidence="3">
    <location>
        <begin position="44"/>
        <end position="67"/>
    </location>
</feature>
<keyword evidence="3" id="KW-1133">Transmembrane helix</keyword>
<evidence type="ECO:0000313" key="5">
    <source>
        <dbReference type="EMBL" id="ORX95149.1"/>
    </source>
</evidence>
<accession>A0A1Y1YAX6</accession>
<feature type="transmembrane region" description="Helical" evidence="3">
    <location>
        <begin position="87"/>
        <end position="109"/>
    </location>
</feature>
<dbReference type="PANTHER" id="PTHR42877:SF8">
    <property type="entry name" value="MONOOXYGENASE"/>
    <property type="match status" value="1"/>
</dbReference>
<dbReference type="Proteomes" id="UP000193144">
    <property type="component" value="Unassembled WGS sequence"/>
</dbReference>
<evidence type="ECO:0000259" key="4">
    <source>
        <dbReference type="Pfam" id="PF20684"/>
    </source>
</evidence>
<feature type="transmembrane region" description="Helical" evidence="3">
    <location>
        <begin position="164"/>
        <end position="188"/>
    </location>
</feature>
<dbReference type="Gene3D" id="3.50.50.60">
    <property type="entry name" value="FAD/NAD(P)-binding domain"/>
    <property type="match status" value="2"/>
</dbReference>
<feature type="compositionally biased region" description="Low complexity" evidence="2">
    <location>
        <begin position="291"/>
        <end position="304"/>
    </location>
</feature>
<evidence type="ECO:0000313" key="6">
    <source>
        <dbReference type="Proteomes" id="UP000193144"/>
    </source>
</evidence>
<comment type="caution">
    <text evidence="5">The sequence shown here is derived from an EMBL/GenBank/DDBJ whole genome shotgun (WGS) entry which is preliminary data.</text>
</comment>
<dbReference type="PANTHER" id="PTHR42877">
    <property type="entry name" value="L-ORNITHINE N(5)-MONOOXYGENASE-RELATED"/>
    <property type="match status" value="1"/>
</dbReference>
<protein>
    <recommendedName>
        <fullName evidence="4">Rhodopsin domain-containing protein</fullName>
    </recommendedName>
</protein>
<dbReference type="InterPro" id="IPR036188">
    <property type="entry name" value="FAD/NAD-bd_sf"/>
</dbReference>
<dbReference type="Pfam" id="PF20684">
    <property type="entry name" value="Fung_rhodopsin"/>
    <property type="match status" value="1"/>
</dbReference>
<dbReference type="Pfam" id="PF13450">
    <property type="entry name" value="NAD_binding_8"/>
    <property type="match status" value="1"/>
</dbReference>
<keyword evidence="3" id="KW-0472">Membrane</keyword>
<proteinExistence type="inferred from homology"/>
<sequence>MTANGRRGAEAIHISGAFTGLAFLIVCLRLYTRFFIVRCPGLEDYFIALAMICSIGLTICIGIQVEYGMGQHIVTLTQMDIRSSLKAFWASLIVYYLSLGLTKTSILLQYRRVFPTKSFQFACWSIMTVVIAYTVWAVFGSIFACVPVRAFWTLEPATCINQKVMWFTNAGINIMTDFAIIILPMPVIRPLNLARRQKQALTGIFAIGGFVCVVSILRLQSLIAISNSKDQTYDNPPAATWSSVETNVGIICSCLPCLRPLMTRCLPGVFSSANKYGAISGARRPNRNTYGRQTGGATTIQGGIEMKRSRSSSDGGIQEVQDDRIQVVTEVHVRVESKNDRDRHRDSQARDIKVERGGSTETLLCFRGYKLPHVEVPNMMVPGLPQCAPQPIRIIHVGMGASGLLAAHKARKFLTDYELICYENNDVIGGTWYENRYPGCACDIPAHTYTFPFERNPEWSGYYSYAPEIQEYMMQFYKKHSLEPFVVLNTMVMGATWNEVEGKWHVELERKDGTSFVDKCHVLINGSGVLTKWKWPDIKGLHGFKGTLAHSANWPRDLDWSGKRVAVIGTGSSSIQMLPKIAETASHVTVFMRNSTYIAPQFGTSVVNKEADPEALDPQAAGKHHYTEREKQRFQDDPEYHLKYCTEVEKAIVGGWDMFYRGSELNVAAKRAMQESMAARLGDREDLKNHFIPSWSPGCRRLTPGEGYLEALIRPNVTCVMDNAITHVTPDGPVTADGAQHDVDIVACATGFYVQYLPHFPIRGMDGHLMQDQTEPGIYASISAPGFPNYFVINGPRGNWGQGYRIKSIQPKQNITAQLNSYMDAWHKKHSIWQEDCKSWYKANTKGGRVYIWPGSLLYHLKFLKHPRYEHYEIEYEDADNIWMFLGNGKTISQEKYGKDAPVPYIRNDEYAPWDIE</sequence>
<feature type="transmembrane region" description="Helical" evidence="3">
    <location>
        <begin position="121"/>
        <end position="144"/>
    </location>
</feature>
<feature type="domain" description="Rhodopsin" evidence="4">
    <location>
        <begin position="28"/>
        <end position="264"/>
    </location>
</feature>
<reference evidence="5 6" key="1">
    <citation type="submission" date="2016-07" db="EMBL/GenBank/DDBJ databases">
        <title>Pervasive Adenine N6-methylation of Active Genes in Fungi.</title>
        <authorList>
            <consortium name="DOE Joint Genome Institute"/>
            <person name="Mondo S.J."/>
            <person name="Dannebaum R.O."/>
            <person name="Kuo R.C."/>
            <person name="Labutti K."/>
            <person name="Haridas S."/>
            <person name="Kuo A."/>
            <person name="Salamov A."/>
            <person name="Ahrendt S.R."/>
            <person name="Lipzen A."/>
            <person name="Sullivan W."/>
            <person name="Andreopoulos W.B."/>
            <person name="Clum A."/>
            <person name="Lindquist E."/>
            <person name="Daum C."/>
            <person name="Ramamoorthy G.K."/>
            <person name="Gryganskyi A."/>
            <person name="Culley D."/>
            <person name="Magnuson J.K."/>
            <person name="James T.Y."/>
            <person name="O'Malley M.A."/>
            <person name="Stajich J.E."/>
            <person name="Spatafora J.W."/>
            <person name="Visel A."/>
            <person name="Grigoriev I.V."/>
        </authorList>
    </citation>
    <scope>NUCLEOTIDE SEQUENCE [LARGE SCALE GENOMIC DNA]</scope>
    <source>
        <strain evidence="5 6">CBS 115471</strain>
    </source>
</reference>
<keyword evidence="6" id="KW-1185">Reference proteome</keyword>
<feature type="transmembrane region" description="Helical" evidence="3">
    <location>
        <begin position="12"/>
        <end position="32"/>
    </location>
</feature>
<evidence type="ECO:0000256" key="2">
    <source>
        <dbReference type="SAM" id="MobiDB-lite"/>
    </source>
</evidence>
<evidence type="ECO:0000256" key="1">
    <source>
        <dbReference type="ARBA" id="ARBA00010139"/>
    </source>
</evidence>
<evidence type="ECO:0000256" key="3">
    <source>
        <dbReference type="SAM" id="Phobius"/>
    </source>
</evidence>
<dbReference type="EMBL" id="MCFA01000288">
    <property type="protein sequence ID" value="ORX95149.1"/>
    <property type="molecule type" value="Genomic_DNA"/>
</dbReference>
<dbReference type="OrthoDB" id="74360at2759"/>
<gene>
    <name evidence="5" type="ORF">BCR34DRAFT_594238</name>
</gene>
<feature type="region of interest" description="Disordered" evidence="2">
    <location>
        <begin position="281"/>
        <end position="321"/>
    </location>
</feature>
<dbReference type="InterPro" id="IPR051209">
    <property type="entry name" value="FAD-bind_Monooxygenase_sf"/>
</dbReference>
<dbReference type="SUPFAM" id="SSF51905">
    <property type="entry name" value="FAD/NAD(P)-binding domain"/>
    <property type="match status" value="1"/>
</dbReference>